<evidence type="ECO:0000256" key="2">
    <source>
        <dbReference type="ARBA" id="ARBA00049106"/>
    </source>
</evidence>
<evidence type="ECO:0000313" key="4">
    <source>
        <dbReference type="Proteomes" id="UP000618818"/>
    </source>
</evidence>
<gene>
    <name evidence="3" type="ORF">IEZ26_04505</name>
</gene>
<dbReference type="PANTHER" id="PTHR39428:SF1">
    <property type="entry name" value="F420H(2)-DEPENDENT QUINONE REDUCTASE RV1261C"/>
    <property type="match status" value="1"/>
</dbReference>
<evidence type="ECO:0000313" key="3">
    <source>
        <dbReference type="EMBL" id="MBD3923874.1"/>
    </source>
</evidence>
<dbReference type="Gene3D" id="2.30.110.10">
    <property type="entry name" value="Electron Transport, Fmn-binding Protein, Chain A"/>
    <property type="match status" value="1"/>
</dbReference>
<sequence length="162" mass="18272">MTTAQRGKAKLPPRWFIVAFWHAHRAIVRMTRGRAGLWRPRQNGWGALRLTTTGRRTGQPREVVVGYVEDGDNLVTMAMNGWGAAEPGWWLNLQAHPDATAQTKDGARPVRGRRAQGPERERLWARWSEIDKDLDAYAARRPHETAVVVLEPRDPANPAAQP</sequence>
<dbReference type="PANTHER" id="PTHR39428">
    <property type="entry name" value="F420H(2)-DEPENDENT QUINONE REDUCTASE RV1261C"/>
    <property type="match status" value="1"/>
</dbReference>
<dbReference type="EMBL" id="JACXYZ010000001">
    <property type="protein sequence ID" value="MBD3923874.1"/>
    <property type="molecule type" value="Genomic_DNA"/>
</dbReference>
<dbReference type="InterPro" id="IPR012349">
    <property type="entry name" value="Split_barrel_FMN-bd"/>
</dbReference>
<dbReference type="Proteomes" id="UP000618818">
    <property type="component" value="Unassembled WGS sequence"/>
</dbReference>
<dbReference type="NCBIfam" id="TIGR00026">
    <property type="entry name" value="hi_GC_TIGR00026"/>
    <property type="match status" value="1"/>
</dbReference>
<comment type="catalytic activity">
    <reaction evidence="2">
        <text>oxidized coenzyme F420-(gamma-L-Glu)(n) + a quinol + H(+) = reduced coenzyme F420-(gamma-L-Glu)(n) + a quinone</text>
        <dbReference type="Rhea" id="RHEA:39663"/>
        <dbReference type="Rhea" id="RHEA-COMP:12939"/>
        <dbReference type="Rhea" id="RHEA-COMP:14378"/>
        <dbReference type="ChEBI" id="CHEBI:15378"/>
        <dbReference type="ChEBI" id="CHEBI:24646"/>
        <dbReference type="ChEBI" id="CHEBI:132124"/>
        <dbReference type="ChEBI" id="CHEBI:133980"/>
        <dbReference type="ChEBI" id="CHEBI:139511"/>
    </reaction>
</comment>
<reference evidence="3 4" key="1">
    <citation type="submission" date="2020-09" db="EMBL/GenBank/DDBJ databases">
        <title>novel species in genus Nocardioides.</title>
        <authorList>
            <person name="Zhang G."/>
        </authorList>
    </citation>
    <scope>NUCLEOTIDE SEQUENCE [LARGE SCALE GENOMIC DNA]</scope>
    <source>
        <strain evidence="3 4">KCTC 39551</strain>
    </source>
</reference>
<organism evidence="3 4">
    <name type="scientific">Nocardioides cavernae</name>
    <dbReference type="NCBI Taxonomy" id="1921566"/>
    <lineage>
        <taxon>Bacteria</taxon>
        <taxon>Bacillati</taxon>
        <taxon>Actinomycetota</taxon>
        <taxon>Actinomycetes</taxon>
        <taxon>Propionibacteriales</taxon>
        <taxon>Nocardioidaceae</taxon>
        <taxon>Nocardioides</taxon>
    </lineage>
</organism>
<dbReference type="InterPro" id="IPR004378">
    <property type="entry name" value="F420H2_quin_Rdtase"/>
</dbReference>
<comment type="caution">
    <text evidence="3">The sequence shown here is derived from an EMBL/GenBank/DDBJ whole genome shotgun (WGS) entry which is preliminary data.</text>
</comment>
<accession>A0ABR8N6U7</accession>
<name>A0ABR8N6U7_9ACTN</name>
<proteinExistence type="inferred from homology"/>
<evidence type="ECO:0000256" key="1">
    <source>
        <dbReference type="ARBA" id="ARBA00008710"/>
    </source>
</evidence>
<comment type="similarity">
    <text evidence="1">Belongs to the F420H(2)-dependent quinone reductase family.</text>
</comment>
<dbReference type="Pfam" id="PF04075">
    <property type="entry name" value="F420H2_quin_red"/>
    <property type="match status" value="1"/>
</dbReference>
<protein>
    <submittedName>
        <fullName evidence="3">Nitroreductase family deazaflavin-dependent oxidoreductase</fullName>
    </submittedName>
</protein>
<keyword evidence="4" id="KW-1185">Reference proteome</keyword>
<dbReference type="RefSeq" id="WP_191193702.1">
    <property type="nucleotide sequence ID" value="NZ_JACXYZ010000001.1"/>
</dbReference>